<dbReference type="PANTHER" id="PTHR30154">
    <property type="entry name" value="LEUCINE-RESPONSIVE REGULATORY PROTEIN"/>
    <property type="match status" value="1"/>
</dbReference>
<feature type="region of interest" description="Disordered" evidence="4">
    <location>
        <begin position="165"/>
        <end position="214"/>
    </location>
</feature>
<dbReference type="Pfam" id="PF01037">
    <property type="entry name" value="AsnC_trans_reg"/>
    <property type="match status" value="1"/>
</dbReference>
<dbReference type="RefSeq" id="WP_281402404.1">
    <property type="nucleotide sequence ID" value="NZ_JACHJY010000013.1"/>
</dbReference>
<evidence type="ECO:0000259" key="6">
    <source>
        <dbReference type="Pfam" id="PF13404"/>
    </source>
</evidence>
<dbReference type="GO" id="GO:0005829">
    <property type="term" value="C:cytosol"/>
    <property type="evidence" value="ECO:0007669"/>
    <property type="project" value="TreeGrafter"/>
</dbReference>
<dbReference type="Gene3D" id="3.30.70.920">
    <property type="match status" value="1"/>
</dbReference>
<gene>
    <name evidence="7" type="ORF">GGE06_007388</name>
</gene>
<feature type="compositionally biased region" description="Gly residues" evidence="4">
    <location>
        <begin position="176"/>
        <end position="214"/>
    </location>
</feature>
<keyword evidence="8" id="KW-1185">Reference proteome</keyword>
<evidence type="ECO:0000313" key="8">
    <source>
        <dbReference type="Proteomes" id="UP000582643"/>
    </source>
</evidence>
<sequence length="404" mass="42883">MSIPLLESATASDVLDELDHLLITALQTSPRARWERIGAAVGVDASTVARRWKRLTEAGHAWMSCHPAGIGPTPPTVAVIEVDCVSGSLHEVAAAIVDDPHLITIDHVTGSRDLVLTAAFPDQVALARYVGLRLEALPGVAATRSQIASTVHAVGSRWRLDRLAPGSREDLARDASGGGAGGGRGTSSGGGSRGRGLSSGGGSSGRGLSSGGGAGIGRGLPSADDLDLQLLDLLAQDCRQSVAALARSSGASASTVRRRLDRFHRADALVYRCEVARYLSGWPVAVTFWGVTPPDATARITAQLISQRETRLCASLSGPHNLLLTVWLRSVEDLPSFEARLYARFPELTVTDRAVTLWPLKLAGQILDPRGRRIRGVPVAFWHDPAVERSEADLIRRLATPRSR</sequence>
<keyword evidence="2 7" id="KW-0238">DNA-binding</keyword>
<evidence type="ECO:0000256" key="1">
    <source>
        <dbReference type="ARBA" id="ARBA00023015"/>
    </source>
</evidence>
<dbReference type="Proteomes" id="UP000582643">
    <property type="component" value="Unassembled WGS sequence"/>
</dbReference>
<reference evidence="7 8" key="1">
    <citation type="submission" date="2020-08" db="EMBL/GenBank/DDBJ databases">
        <title>Genomic Encyclopedia of Type Strains, Phase III (KMG-III): the genomes of soil and plant-associated and newly described type strains.</title>
        <authorList>
            <person name="Whitman W."/>
        </authorList>
    </citation>
    <scope>NUCLEOTIDE SEQUENCE [LARGE SCALE GENOMIC DNA]</scope>
    <source>
        <strain evidence="7 8">SFB5A</strain>
    </source>
</reference>
<feature type="domain" description="HTH asnC-type" evidence="6">
    <location>
        <begin position="224"/>
        <end position="263"/>
    </location>
</feature>
<evidence type="ECO:0000256" key="3">
    <source>
        <dbReference type="ARBA" id="ARBA00023163"/>
    </source>
</evidence>
<protein>
    <submittedName>
        <fullName evidence="7">DNA-binding Lrp family transcriptional regulator</fullName>
    </submittedName>
</protein>
<dbReference type="InterPro" id="IPR036388">
    <property type="entry name" value="WH-like_DNA-bd_sf"/>
</dbReference>
<feature type="domain" description="Transcription regulator AsnC/Lrp ligand binding" evidence="5">
    <location>
        <begin position="80"/>
        <end position="148"/>
    </location>
</feature>
<dbReference type="Gene3D" id="1.10.10.10">
    <property type="entry name" value="Winged helix-like DNA-binding domain superfamily/Winged helix DNA-binding domain"/>
    <property type="match status" value="2"/>
</dbReference>
<comment type="caution">
    <text evidence="7">The sequence shown here is derived from an EMBL/GenBank/DDBJ whole genome shotgun (WGS) entry which is preliminary data.</text>
</comment>
<evidence type="ECO:0000256" key="2">
    <source>
        <dbReference type="ARBA" id="ARBA00023125"/>
    </source>
</evidence>
<dbReference type="InterPro" id="IPR019887">
    <property type="entry name" value="Tscrpt_reg_AsnC/Lrp_C"/>
</dbReference>
<dbReference type="SUPFAM" id="SSF46785">
    <property type="entry name" value="Winged helix' DNA-binding domain"/>
    <property type="match status" value="2"/>
</dbReference>
<keyword evidence="3" id="KW-0804">Transcription</keyword>
<dbReference type="Pfam" id="PF13404">
    <property type="entry name" value="HTH_AsnC-type"/>
    <property type="match status" value="2"/>
</dbReference>
<dbReference type="AlphaFoldDB" id="A0A7W7XFH0"/>
<accession>A0A7W7XFH0</accession>
<dbReference type="InterPro" id="IPR036390">
    <property type="entry name" value="WH_DNA-bd_sf"/>
</dbReference>
<dbReference type="SMART" id="SM00344">
    <property type="entry name" value="HTH_ASNC"/>
    <property type="match status" value="2"/>
</dbReference>
<name>A0A7W7XFH0_9ACTN</name>
<dbReference type="PANTHER" id="PTHR30154:SF34">
    <property type="entry name" value="TRANSCRIPTIONAL REGULATOR AZLB"/>
    <property type="match status" value="1"/>
</dbReference>
<dbReference type="SUPFAM" id="SSF54909">
    <property type="entry name" value="Dimeric alpha+beta barrel"/>
    <property type="match status" value="1"/>
</dbReference>
<evidence type="ECO:0000259" key="5">
    <source>
        <dbReference type="Pfam" id="PF01037"/>
    </source>
</evidence>
<dbReference type="GO" id="GO:0043565">
    <property type="term" value="F:sequence-specific DNA binding"/>
    <property type="evidence" value="ECO:0007669"/>
    <property type="project" value="InterPro"/>
</dbReference>
<dbReference type="InterPro" id="IPR019888">
    <property type="entry name" value="Tscrpt_reg_AsnC-like"/>
</dbReference>
<dbReference type="GO" id="GO:0043200">
    <property type="term" value="P:response to amino acid"/>
    <property type="evidence" value="ECO:0007669"/>
    <property type="project" value="TreeGrafter"/>
</dbReference>
<dbReference type="InterPro" id="IPR000485">
    <property type="entry name" value="AsnC-type_HTH_dom"/>
</dbReference>
<evidence type="ECO:0000256" key="4">
    <source>
        <dbReference type="SAM" id="MobiDB-lite"/>
    </source>
</evidence>
<organism evidence="7 8">
    <name type="scientific">Streptomyces nymphaeiformis</name>
    <dbReference type="NCBI Taxonomy" id="2663842"/>
    <lineage>
        <taxon>Bacteria</taxon>
        <taxon>Bacillati</taxon>
        <taxon>Actinomycetota</taxon>
        <taxon>Actinomycetes</taxon>
        <taxon>Kitasatosporales</taxon>
        <taxon>Streptomycetaceae</taxon>
        <taxon>Streptomyces</taxon>
    </lineage>
</organism>
<dbReference type="InterPro" id="IPR011008">
    <property type="entry name" value="Dimeric_a/b-barrel"/>
</dbReference>
<dbReference type="EMBL" id="JACHJY010000013">
    <property type="protein sequence ID" value="MBB4986420.1"/>
    <property type="molecule type" value="Genomic_DNA"/>
</dbReference>
<proteinExistence type="predicted"/>
<feature type="domain" description="HTH asnC-type" evidence="6">
    <location>
        <begin position="15"/>
        <end position="55"/>
    </location>
</feature>
<evidence type="ECO:0000313" key="7">
    <source>
        <dbReference type="EMBL" id="MBB4986420.1"/>
    </source>
</evidence>
<keyword evidence="1" id="KW-0805">Transcription regulation</keyword>